<name>A0ACB8U830_9APHY</name>
<keyword evidence="1" id="KW-0378">Hydrolase</keyword>
<comment type="caution">
    <text evidence="1">The sequence shown here is derived from an EMBL/GenBank/DDBJ whole genome shotgun (WGS) entry which is preliminary data.</text>
</comment>
<keyword evidence="2" id="KW-1185">Reference proteome</keyword>
<reference evidence="1" key="1">
    <citation type="journal article" date="2021" name="Environ. Microbiol.">
        <title>Gene family expansions and transcriptome signatures uncover fungal adaptations to wood decay.</title>
        <authorList>
            <person name="Hage H."/>
            <person name="Miyauchi S."/>
            <person name="Viragh M."/>
            <person name="Drula E."/>
            <person name="Min B."/>
            <person name="Chaduli D."/>
            <person name="Navarro D."/>
            <person name="Favel A."/>
            <person name="Norest M."/>
            <person name="Lesage-Meessen L."/>
            <person name="Balint B."/>
            <person name="Merenyi Z."/>
            <person name="de Eugenio L."/>
            <person name="Morin E."/>
            <person name="Martinez A.T."/>
            <person name="Baldrian P."/>
            <person name="Stursova M."/>
            <person name="Martinez M.J."/>
            <person name="Novotny C."/>
            <person name="Magnuson J.K."/>
            <person name="Spatafora J.W."/>
            <person name="Maurice S."/>
            <person name="Pangilinan J."/>
            <person name="Andreopoulos W."/>
            <person name="LaButti K."/>
            <person name="Hundley H."/>
            <person name="Na H."/>
            <person name="Kuo A."/>
            <person name="Barry K."/>
            <person name="Lipzen A."/>
            <person name="Henrissat B."/>
            <person name="Riley R."/>
            <person name="Ahrendt S."/>
            <person name="Nagy L.G."/>
            <person name="Grigoriev I.V."/>
            <person name="Martin F."/>
            <person name="Rosso M.N."/>
        </authorList>
    </citation>
    <scope>NUCLEOTIDE SEQUENCE</scope>
    <source>
        <strain evidence="1">CBS 384.51</strain>
    </source>
</reference>
<accession>A0ACB8U830</accession>
<gene>
    <name evidence="1" type="ORF">BDY19DRAFT_887915</name>
</gene>
<protein>
    <submittedName>
        <fullName evidence="1">Glycoside hydrolase superfamily</fullName>
    </submittedName>
</protein>
<organism evidence="1 2">
    <name type="scientific">Irpex rosettiformis</name>
    <dbReference type="NCBI Taxonomy" id="378272"/>
    <lineage>
        <taxon>Eukaryota</taxon>
        <taxon>Fungi</taxon>
        <taxon>Dikarya</taxon>
        <taxon>Basidiomycota</taxon>
        <taxon>Agaricomycotina</taxon>
        <taxon>Agaricomycetes</taxon>
        <taxon>Polyporales</taxon>
        <taxon>Irpicaceae</taxon>
        <taxon>Irpex</taxon>
    </lineage>
</organism>
<dbReference type="Proteomes" id="UP001055072">
    <property type="component" value="Unassembled WGS sequence"/>
</dbReference>
<dbReference type="EMBL" id="MU274908">
    <property type="protein sequence ID" value="KAI0090435.1"/>
    <property type="molecule type" value="Genomic_DNA"/>
</dbReference>
<evidence type="ECO:0000313" key="2">
    <source>
        <dbReference type="Proteomes" id="UP001055072"/>
    </source>
</evidence>
<proteinExistence type="predicted"/>
<evidence type="ECO:0000313" key="1">
    <source>
        <dbReference type="EMBL" id="KAI0090435.1"/>
    </source>
</evidence>
<sequence>MSSRLCSLTFIVALPCLLAAAVHFDIDATKFNESELAISSFVEPNVNRADDGGLYAVCVQNRAFQEQNTYLSIPGWTKIGSPALYIDPDTHLGAIGHSLEIYISANSSKLPGERAGIANSGWYGIPILNQPYNLSFWAKRDQVSKLTGDIQLSLVSLTNNVTYAAVNFSASNVMTEWKQFSAVLHPNAEAPDSNNVLTLTLEVSSNHAQHAWFNLISLFPPTYKNRTNGLRIDLAEAIADLKPKYARIPGGSNMQGSIPQRFNWTLSLGPLQDRPGRAGYWVGYQTEGLGLKELLDMIEDFGATPVLGIYDGYAASDESIPNTSQLDKYIQSAVDELDFILAGSKTNKWGHLRAELGHLEPYELHYVEIGNEDFTSTTYDYRWQRFYDALKKAYPDVNYVASAHLGGVHLPAVDVHDFSGPDFFYDAFTRYDTWPRNGTKIFELENAVINTNSDNPFGTPDTRLKTPTLQGSIAESIFLMGMQRNGDLIVSSSYAPYLANNYSLQWTPDFINFNVSHVSLSTRRVYLPYHIHRIFSHARADRTHAVTTDASFGPLYWVASSANDSSTFFLHLANINEASVSVTGTIQGALNRNATSTRRLNAEATLVSAPLGQPYNVTNSLDTPDVVVPITAPITIQPDGKDLAFSFTAPGWSYGVYTFTV</sequence>